<feature type="coiled-coil region" evidence="16">
    <location>
        <begin position="305"/>
        <end position="332"/>
    </location>
</feature>
<dbReference type="InterPro" id="IPR002350">
    <property type="entry name" value="Kazal_dom"/>
</dbReference>
<keyword evidence="21" id="KW-1185">Reference proteome</keyword>
<comment type="caution">
    <text evidence="15">Lacks conserved residue(s) required for the propagation of feature annotation.</text>
</comment>
<dbReference type="Gene3D" id="2.10.25.10">
    <property type="entry name" value="Laminin"/>
    <property type="match status" value="1"/>
</dbReference>
<evidence type="ECO:0000313" key="20">
    <source>
        <dbReference type="EMBL" id="KAJ7420668.1"/>
    </source>
</evidence>
<evidence type="ECO:0000256" key="15">
    <source>
        <dbReference type="PROSITE-ProRule" id="PRU00076"/>
    </source>
</evidence>
<dbReference type="PROSITE" id="PS51465">
    <property type="entry name" value="KAZAL_2"/>
    <property type="match status" value="1"/>
</dbReference>
<dbReference type="PROSITE" id="PS50026">
    <property type="entry name" value="EGF_3"/>
    <property type="match status" value="1"/>
</dbReference>
<comment type="similarity">
    <text evidence="3">Belongs to the CAVIN family.</text>
</comment>
<evidence type="ECO:0000256" key="6">
    <source>
        <dbReference type="ARBA" id="ARBA00022541"/>
    </source>
</evidence>
<keyword evidence="8" id="KW-0805">Transcription regulation</keyword>
<sequence>MGWHEIMALGQEKESVDPEKDSLGNKVDNKVNVNSDEYEGSGTEVQRKHSKCGVCKYRAECDEDAENVGCVCNIDCSGYSFNPVCASDGSSYNNPCFVREASCLRQEQIDIRHLGHCSETDDTNAVGKKDDGMQYRPEVKGDAMPTRVFPTAMLLASHSPINSDLNPSKSVLLAYAQNGILPFRTDASDQREDIYIGNHIPCSESFNGYCIHGKCEFIYSTQKASCRCESGYTGQHCEKTDFSILYVVPSRQKLTHVLIAAIIGAVQIAIIVAIVMCITSVIEEEEEQDAAYTIVTVLDKVANIVDSVQASQKRIEEKHREMENAIKTIQIDILKLAQAHGNTGFMVNKLLEKTSKVSSTMKEVRARVERQSTSVRKVKAKQEEMLNKNKFRVVIYQVRTASENMNESFFNFYSFCKEETECPSSLSVIKEMTPGETLEDDFLPPDDLSSDEEYYIEESKATKFKKSGMRRIDDIKKAFSKENIQKTRQNFGKKVNRLQTRIVTPERRERIRQSGERLKQSGIRMKKTISQAAPAKEMFKIHKKNKERTGAEGQEGVQEAGVHIASELAAAEPFTEEISYTEVITKVKKDKNSATKGASEATEIGVTLPEVVLKQERKEGAGGDDDVPLLDLKPSA</sequence>
<dbReference type="PANTHER" id="PTHR15240">
    <property type="entry name" value="CAVIN"/>
    <property type="match status" value="1"/>
</dbReference>
<evidence type="ECO:0000256" key="7">
    <source>
        <dbReference type="ARBA" id="ARBA00022782"/>
    </source>
</evidence>
<evidence type="ECO:0000256" key="9">
    <source>
        <dbReference type="ARBA" id="ARBA00023054"/>
    </source>
</evidence>
<keyword evidence="11 15" id="KW-1015">Disulfide bond</keyword>
<evidence type="ECO:0000256" key="2">
    <source>
        <dbReference type="ARBA" id="ARBA00004345"/>
    </source>
</evidence>
<feature type="domain" description="EGF-like" evidence="18">
    <location>
        <begin position="198"/>
        <end position="238"/>
    </location>
</feature>
<keyword evidence="12" id="KW-0010">Activator</keyword>
<proteinExistence type="inferred from homology"/>
<evidence type="ECO:0000259" key="18">
    <source>
        <dbReference type="PROSITE" id="PS50026"/>
    </source>
</evidence>
<dbReference type="SMART" id="SM00280">
    <property type="entry name" value="KAZAL"/>
    <property type="match status" value="1"/>
</dbReference>
<evidence type="ECO:0000256" key="10">
    <source>
        <dbReference type="ARBA" id="ARBA00023136"/>
    </source>
</evidence>
<evidence type="ECO:0000256" key="1">
    <source>
        <dbReference type="ARBA" id="ARBA00004204"/>
    </source>
</evidence>
<protein>
    <recommendedName>
        <fullName evidence="14">Muscle-restricted coiled-coil protein</fullName>
    </recommendedName>
</protein>
<accession>A0ABQ9DJG1</accession>
<evidence type="ECO:0000256" key="13">
    <source>
        <dbReference type="ARBA" id="ARBA00023163"/>
    </source>
</evidence>
<dbReference type="Gene3D" id="3.30.60.30">
    <property type="match status" value="1"/>
</dbReference>
<dbReference type="PROSITE" id="PS00022">
    <property type="entry name" value="EGF_1"/>
    <property type="match status" value="1"/>
</dbReference>
<dbReference type="InterPro" id="IPR000742">
    <property type="entry name" value="EGF"/>
</dbReference>
<dbReference type="InterPro" id="IPR036058">
    <property type="entry name" value="Kazal_dom_sf"/>
</dbReference>
<reference evidence="20" key="1">
    <citation type="submission" date="2019-10" db="EMBL/GenBank/DDBJ databases">
        <authorList>
            <person name="Soares A.E.R."/>
            <person name="Aleixo A."/>
            <person name="Schneider P."/>
            <person name="Miyaki C.Y."/>
            <person name="Schneider M.P."/>
            <person name="Mello C."/>
            <person name="Vasconcelos A.T.R."/>
        </authorList>
    </citation>
    <scope>NUCLEOTIDE SEQUENCE</scope>
    <source>
        <tissue evidence="20">Muscle</tissue>
    </source>
</reference>
<keyword evidence="7" id="KW-0221">Differentiation</keyword>
<dbReference type="Proteomes" id="UP001145742">
    <property type="component" value="Unassembled WGS sequence"/>
</dbReference>
<feature type="disulfide bond" evidence="15">
    <location>
        <begin position="228"/>
        <end position="237"/>
    </location>
</feature>
<evidence type="ECO:0000313" key="21">
    <source>
        <dbReference type="Proteomes" id="UP001145742"/>
    </source>
</evidence>
<feature type="domain" description="Kazal-like" evidence="19">
    <location>
        <begin position="71"/>
        <end position="119"/>
    </location>
</feature>
<evidence type="ECO:0000256" key="14">
    <source>
        <dbReference type="ARBA" id="ARBA00030534"/>
    </source>
</evidence>
<evidence type="ECO:0000259" key="19">
    <source>
        <dbReference type="PROSITE" id="PS51465"/>
    </source>
</evidence>
<evidence type="ECO:0000256" key="5">
    <source>
        <dbReference type="ARBA" id="ARBA00022490"/>
    </source>
</evidence>
<feature type="region of interest" description="Disordered" evidence="17">
    <location>
        <begin position="589"/>
        <end position="636"/>
    </location>
</feature>
<keyword evidence="15" id="KW-0245">EGF-like domain</keyword>
<keyword evidence="9 16" id="KW-0175">Coiled coil</keyword>
<dbReference type="SUPFAM" id="SSF100895">
    <property type="entry name" value="Kazal-type serine protease inhibitors"/>
    <property type="match status" value="1"/>
</dbReference>
<evidence type="ECO:0000256" key="17">
    <source>
        <dbReference type="SAM" id="MobiDB-lite"/>
    </source>
</evidence>
<gene>
    <name evidence="20" type="ORF">WISP_47074</name>
</gene>
<evidence type="ECO:0000256" key="16">
    <source>
        <dbReference type="SAM" id="Coils"/>
    </source>
</evidence>
<dbReference type="PROSITE" id="PS01186">
    <property type="entry name" value="EGF_2"/>
    <property type="match status" value="1"/>
</dbReference>
<dbReference type="SUPFAM" id="SSF57196">
    <property type="entry name" value="EGF/Laminin"/>
    <property type="match status" value="1"/>
</dbReference>
<keyword evidence="4" id="KW-0217">Developmental protein</keyword>
<dbReference type="InterPro" id="IPR026752">
    <property type="entry name" value="Cavin_fam"/>
</dbReference>
<evidence type="ECO:0000256" key="11">
    <source>
        <dbReference type="ARBA" id="ARBA00023157"/>
    </source>
</evidence>
<keyword evidence="13" id="KW-0804">Transcription</keyword>
<evidence type="ECO:0000256" key="4">
    <source>
        <dbReference type="ARBA" id="ARBA00022473"/>
    </source>
</evidence>
<comment type="caution">
    <text evidence="20">The sequence shown here is derived from an EMBL/GenBank/DDBJ whole genome shotgun (WGS) entry which is preliminary data.</text>
</comment>
<organism evidence="20 21">
    <name type="scientific">Willisornis vidua</name>
    <name type="common">Xingu scale-backed antbird</name>
    <dbReference type="NCBI Taxonomy" id="1566151"/>
    <lineage>
        <taxon>Eukaryota</taxon>
        <taxon>Metazoa</taxon>
        <taxon>Chordata</taxon>
        <taxon>Craniata</taxon>
        <taxon>Vertebrata</taxon>
        <taxon>Euteleostomi</taxon>
        <taxon>Archelosauria</taxon>
        <taxon>Archosauria</taxon>
        <taxon>Dinosauria</taxon>
        <taxon>Saurischia</taxon>
        <taxon>Theropoda</taxon>
        <taxon>Coelurosauria</taxon>
        <taxon>Aves</taxon>
        <taxon>Neognathae</taxon>
        <taxon>Neoaves</taxon>
        <taxon>Telluraves</taxon>
        <taxon>Australaves</taxon>
        <taxon>Passeriformes</taxon>
        <taxon>Thamnophilidae</taxon>
        <taxon>Willisornis</taxon>
    </lineage>
</organism>
<dbReference type="EMBL" id="WHWB01033299">
    <property type="protein sequence ID" value="KAJ7420668.1"/>
    <property type="molecule type" value="Genomic_DNA"/>
</dbReference>
<keyword evidence="5" id="KW-0963">Cytoplasm</keyword>
<keyword evidence="6" id="KW-0517">Myogenesis</keyword>
<name>A0ABQ9DJG1_9PASS</name>
<comment type="subcellular location">
    <subcellularLocation>
        <location evidence="1">Cytoplasm</location>
        <location evidence="1">Myofibril</location>
        <location evidence="1">Sarcomere</location>
    </subcellularLocation>
    <subcellularLocation>
        <location evidence="2">Membrane</location>
        <location evidence="2">Caveola</location>
    </subcellularLocation>
</comment>
<dbReference type="PANTHER" id="PTHR15240:SF4">
    <property type="entry name" value="CAVEOLAE-ASSOCIATED PROTEIN 4"/>
    <property type="match status" value="1"/>
</dbReference>
<evidence type="ECO:0000256" key="3">
    <source>
        <dbReference type="ARBA" id="ARBA00008836"/>
    </source>
</evidence>
<keyword evidence="10" id="KW-0472">Membrane</keyword>
<evidence type="ECO:0000256" key="8">
    <source>
        <dbReference type="ARBA" id="ARBA00023015"/>
    </source>
</evidence>
<dbReference type="Pfam" id="PF07648">
    <property type="entry name" value="Kazal_2"/>
    <property type="match status" value="1"/>
</dbReference>
<evidence type="ECO:0000256" key="12">
    <source>
        <dbReference type="ARBA" id="ARBA00023159"/>
    </source>
</evidence>
<dbReference type="Pfam" id="PF15237">
    <property type="entry name" value="PTRF_SDPR"/>
    <property type="match status" value="1"/>
</dbReference>
<dbReference type="CDD" id="cd00104">
    <property type="entry name" value="KAZAL_FS"/>
    <property type="match status" value="1"/>
</dbReference>